<dbReference type="PANTHER" id="PTHR38011">
    <property type="entry name" value="DIHYDROFOLATE REDUCTASE FAMILY PROTEIN (AFU_ORTHOLOGUE AFUA_8G06820)"/>
    <property type="match status" value="1"/>
</dbReference>
<dbReference type="InterPro" id="IPR024072">
    <property type="entry name" value="DHFR-like_dom_sf"/>
</dbReference>
<dbReference type="InterPro" id="IPR002734">
    <property type="entry name" value="RibDG_C"/>
</dbReference>
<name>A0ABT9Q6M8_9ACTN</name>
<dbReference type="SUPFAM" id="SSF53597">
    <property type="entry name" value="Dihydrofolate reductase-like"/>
    <property type="match status" value="1"/>
</dbReference>
<sequence length="182" mass="20517">MRKIIASTYATLDGYIDNPHLWSLDYWSDEAARFAKDQLFSCDGLLMGRVTYEGFAASWPERTGDPFSDRINSMSKYVVTSTLEKADWNNTTVIPGDDLVKRVTELKEQPGQDILMYGIGNLTDGLMAGGLLDEYRIWVHPEIRGEGQPLFREGVKAKLKHLGTRTFESGVVILSYQPIYEG</sequence>
<keyword evidence="3" id="KW-1185">Reference proteome</keyword>
<dbReference type="RefSeq" id="WP_307556276.1">
    <property type="nucleotide sequence ID" value="NZ_JAUSQU010000001.1"/>
</dbReference>
<dbReference type="Gene3D" id="3.40.430.10">
    <property type="entry name" value="Dihydrofolate Reductase, subunit A"/>
    <property type="match status" value="1"/>
</dbReference>
<evidence type="ECO:0000313" key="3">
    <source>
        <dbReference type="Proteomes" id="UP001225356"/>
    </source>
</evidence>
<gene>
    <name evidence="2" type="ORF">J2853_001578</name>
</gene>
<dbReference type="InterPro" id="IPR050765">
    <property type="entry name" value="Riboflavin_Biosynth_HTPR"/>
</dbReference>
<dbReference type="PANTHER" id="PTHR38011:SF11">
    <property type="entry name" value="2,5-DIAMINO-6-RIBOSYLAMINO-4(3H)-PYRIMIDINONE 5'-PHOSPHATE REDUCTASE"/>
    <property type="match status" value="1"/>
</dbReference>
<evidence type="ECO:0000313" key="2">
    <source>
        <dbReference type="EMBL" id="MDP9842367.1"/>
    </source>
</evidence>
<evidence type="ECO:0000259" key="1">
    <source>
        <dbReference type="Pfam" id="PF01872"/>
    </source>
</evidence>
<dbReference type="EMBL" id="JAUSQU010000001">
    <property type="protein sequence ID" value="MDP9842367.1"/>
    <property type="molecule type" value="Genomic_DNA"/>
</dbReference>
<dbReference type="Proteomes" id="UP001225356">
    <property type="component" value="Unassembled WGS sequence"/>
</dbReference>
<feature type="domain" description="Bacterial bifunctional deaminase-reductase C-terminal" evidence="1">
    <location>
        <begin position="2"/>
        <end position="172"/>
    </location>
</feature>
<dbReference type="Pfam" id="PF01872">
    <property type="entry name" value="RibD_C"/>
    <property type="match status" value="1"/>
</dbReference>
<protein>
    <submittedName>
        <fullName evidence="2">Dihydrofolate reductase</fullName>
    </submittedName>
</protein>
<reference evidence="2 3" key="1">
    <citation type="submission" date="2023-07" db="EMBL/GenBank/DDBJ databases">
        <title>Sequencing the genomes of 1000 actinobacteria strains.</title>
        <authorList>
            <person name="Klenk H.-P."/>
        </authorList>
    </citation>
    <scope>NUCLEOTIDE SEQUENCE [LARGE SCALE GENOMIC DNA]</scope>
    <source>
        <strain evidence="2 3">DSM 46740</strain>
    </source>
</reference>
<accession>A0ABT9Q6M8</accession>
<proteinExistence type="predicted"/>
<comment type="caution">
    <text evidence="2">The sequence shown here is derived from an EMBL/GenBank/DDBJ whole genome shotgun (WGS) entry which is preliminary data.</text>
</comment>
<organism evidence="2 3">
    <name type="scientific">Streptosporangium lutulentum</name>
    <dbReference type="NCBI Taxonomy" id="1461250"/>
    <lineage>
        <taxon>Bacteria</taxon>
        <taxon>Bacillati</taxon>
        <taxon>Actinomycetota</taxon>
        <taxon>Actinomycetes</taxon>
        <taxon>Streptosporangiales</taxon>
        <taxon>Streptosporangiaceae</taxon>
        <taxon>Streptosporangium</taxon>
    </lineage>
</organism>